<comment type="caution">
    <text evidence="1">The sequence shown here is derived from an EMBL/GenBank/DDBJ whole genome shotgun (WGS) entry which is preliminary data.</text>
</comment>
<evidence type="ECO:0000313" key="2">
    <source>
        <dbReference type="Proteomes" id="UP001152622"/>
    </source>
</evidence>
<reference evidence="1" key="1">
    <citation type="journal article" date="2023" name="Science">
        <title>Genome structures resolve the early diversification of teleost fishes.</title>
        <authorList>
            <person name="Parey E."/>
            <person name="Louis A."/>
            <person name="Montfort J."/>
            <person name="Bouchez O."/>
            <person name="Roques C."/>
            <person name="Iampietro C."/>
            <person name="Lluch J."/>
            <person name="Castinel A."/>
            <person name="Donnadieu C."/>
            <person name="Desvignes T."/>
            <person name="Floi Bucao C."/>
            <person name="Jouanno E."/>
            <person name="Wen M."/>
            <person name="Mejri S."/>
            <person name="Dirks R."/>
            <person name="Jansen H."/>
            <person name="Henkel C."/>
            <person name="Chen W.J."/>
            <person name="Zahm M."/>
            <person name="Cabau C."/>
            <person name="Klopp C."/>
            <person name="Thompson A.W."/>
            <person name="Robinson-Rechavi M."/>
            <person name="Braasch I."/>
            <person name="Lecointre G."/>
            <person name="Bobe J."/>
            <person name="Postlethwait J.H."/>
            <person name="Berthelot C."/>
            <person name="Roest Crollius H."/>
            <person name="Guiguen Y."/>
        </authorList>
    </citation>
    <scope>NUCLEOTIDE SEQUENCE</scope>
    <source>
        <strain evidence="1">WJC10195</strain>
    </source>
</reference>
<sequence length="124" mass="13468">MFHLLLEDYAILEQEMVPTACWRNSGTGSGGRGGGVYASAPHLCLSRTPEDHPHREREGSAEAHCNHGFGVDESRQLAVCQRIGEASALRSDSVVSFNGVTGRAQQFRGSGELLEMAIRTLSPW</sequence>
<protein>
    <submittedName>
        <fullName evidence="1">Uncharacterized protein</fullName>
    </submittedName>
</protein>
<evidence type="ECO:0000313" key="1">
    <source>
        <dbReference type="EMBL" id="KAJ8383170.1"/>
    </source>
</evidence>
<keyword evidence="2" id="KW-1185">Reference proteome</keyword>
<dbReference type="AlphaFoldDB" id="A0A9Q1GH69"/>
<dbReference type="EMBL" id="JAINUF010000001">
    <property type="protein sequence ID" value="KAJ8383170.1"/>
    <property type="molecule type" value="Genomic_DNA"/>
</dbReference>
<name>A0A9Q1GH69_SYNKA</name>
<organism evidence="1 2">
    <name type="scientific">Synaphobranchus kaupii</name>
    <name type="common">Kaup's arrowtooth eel</name>
    <dbReference type="NCBI Taxonomy" id="118154"/>
    <lineage>
        <taxon>Eukaryota</taxon>
        <taxon>Metazoa</taxon>
        <taxon>Chordata</taxon>
        <taxon>Craniata</taxon>
        <taxon>Vertebrata</taxon>
        <taxon>Euteleostomi</taxon>
        <taxon>Actinopterygii</taxon>
        <taxon>Neopterygii</taxon>
        <taxon>Teleostei</taxon>
        <taxon>Anguilliformes</taxon>
        <taxon>Synaphobranchidae</taxon>
        <taxon>Synaphobranchus</taxon>
    </lineage>
</organism>
<gene>
    <name evidence="1" type="ORF">SKAU_G00039480</name>
</gene>
<proteinExistence type="predicted"/>
<dbReference type="Proteomes" id="UP001152622">
    <property type="component" value="Chromosome 1"/>
</dbReference>
<accession>A0A9Q1GH69</accession>